<proteinExistence type="predicted"/>
<organism evidence="1 2">
    <name type="scientific">Lactiplantibacillus plantarum WJL</name>
    <dbReference type="NCBI Taxonomy" id="1350466"/>
    <lineage>
        <taxon>Bacteria</taxon>
        <taxon>Bacillati</taxon>
        <taxon>Bacillota</taxon>
        <taxon>Bacilli</taxon>
        <taxon>Lactobacillales</taxon>
        <taxon>Lactobacillaceae</taxon>
        <taxon>Lactiplantibacillus</taxon>
    </lineage>
</organism>
<dbReference type="EMBL" id="LKLZ01000012">
    <property type="protein sequence ID" value="KPN42018.1"/>
    <property type="molecule type" value="Genomic_DNA"/>
</dbReference>
<reference evidence="1 2" key="1">
    <citation type="submission" date="2015-10" db="EMBL/GenBank/DDBJ databases">
        <title>Resequencing of Lactobacillus plantarum WJL strain genome.</title>
        <authorList>
            <person name="Martino M.E."/>
        </authorList>
    </citation>
    <scope>NUCLEOTIDE SEQUENCE [LARGE SCALE GENOMIC DNA]</scope>
    <source>
        <strain evidence="1 2">WJL</strain>
    </source>
</reference>
<evidence type="ECO:0000313" key="2">
    <source>
        <dbReference type="Proteomes" id="UP000050511"/>
    </source>
</evidence>
<name>A0A837P7S3_LACPN</name>
<evidence type="ECO:0000313" key="1">
    <source>
        <dbReference type="EMBL" id="KPN42018.1"/>
    </source>
</evidence>
<dbReference type="Proteomes" id="UP000050511">
    <property type="component" value="Unassembled WGS sequence"/>
</dbReference>
<protein>
    <submittedName>
        <fullName evidence="1">Uncharacterized protein</fullName>
    </submittedName>
</protein>
<gene>
    <name evidence="1" type="ORF">WJL_2569</name>
</gene>
<sequence length="154" mass="17426">MEEIDFLNSGTQVIVTASEYKDVYNALHDASGLHTQDIFMIFLYIGAHAGHKKSGNNYDGKQFRTSYFTKKQSGFLYGLAFRDGIIKNTEDFQDPRVINAAKTLFNEYANQGANLVQNKVLNDFDLNSMNKSQQTEMLISLVEYLLSESKATPF</sequence>
<comment type="caution">
    <text evidence="1">The sequence shown here is derived from an EMBL/GenBank/DDBJ whole genome shotgun (WGS) entry which is preliminary data.</text>
</comment>
<accession>A0A837P7S3</accession>
<dbReference type="AlphaFoldDB" id="A0A837P7S3"/>
<dbReference type="RefSeq" id="WP_022638420.1">
    <property type="nucleotide sequence ID" value="NZ_AUTE01000023.1"/>
</dbReference>